<feature type="transmembrane region" description="Helical" evidence="9">
    <location>
        <begin position="48"/>
        <end position="71"/>
    </location>
</feature>
<evidence type="ECO:0000313" key="12">
    <source>
        <dbReference type="Proteomes" id="UP001208570"/>
    </source>
</evidence>
<evidence type="ECO:0000256" key="3">
    <source>
        <dbReference type="ARBA" id="ARBA00022989"/>
    </source>
</evidence>
<dbReference type="InterPro" id="IPR000276">
    <property type="entry name" value="GPCR_Rhodpsn"/>
</dbReference>
<protein>
    <recommendedName>
        <fullName evidence="10">G-protein coupled receptors family 1 profile domain-containing protein</fullName>
    </recommendedName>
</protein>
<accession>A0AAD9MXQ5</accession>
<dbReference type="SUPFAM" id="SSF81321">
    <property type="entry name" value="Family A G protein-coupled receptor-like"/>
    <property type="match status" value="1"/>
</dbReference>
<dbReference type="PANTHER" id="PTHR24243:SF230">
    <property type="entry name" value="G-PROTEIN COUPLED RECEPTORS FAMILY 1 PROFILE DOMAIN-CONTAINING PROTEIN"/>
    <property type="match status" value="1"/>
</dbReference>
<keyword evidence="5 9" id="KW-0472">Membrane</keyword>
<dbReference type="PANTHER" id="PTHR24243">
    <property type="entry name" value="G-PROTEIN COUPLED RECEPTOR"/>
    <property type="match status" value="1"/>
</dbReference>
<evidence type="ECO:0000256" key="6">
    <source>
        <dbReference type="ARBA" id="ARBA00023170"/>
    </source>
</evidence>
<comment type="caution">
    <text evidence="11">The sequence shown here is derived from an EMBL/GenBank/DDBJ whole genome shotgun (WGS) entry which is preliminary data.</text>
</comment>
<feature type="transmembrane region" description="Helical" evidence="9">
    <location>
        <begin position="266"/>
        <end position="288"/>
    </location>
</feature>
<evidence type="ECO:0000256" key="7">
    <source>
        <dbReference type="ARBA" id="ARBA00023224"/>
    </source>
</evidence>
<evidence type="ECO:0000256" key="4">
    <source>
        <dbReference type="ARBA" id="ARBA00023040"/>
    </source>
</evidence>
<dbReference type="GO" id="GO:0005886">
    <property type="term" value="C:plasma membrane"/>
    <property type="evidence" value="ECO:0007669"/>
    <property type="project" value="TreeGrafter"/>
</dbReference>
<reference evidence="11" key="1">
    <citation type="journal article" date="2023" name="Mol. Biol. Evol.">
        <title>Third-Generation Sequencing Reveals the Adaptive Role of the Epigenome in Three Deep-Sea Polychaetes.</title>
        <authorList>
            <person name="Perez M."/>
            <person name="Aroh O."/>
            <person name="Sun Y."/>
            <person name="Lan Y."/>
            <person name="Juniper S.K."/>
            <person name="Young C.R."/>
            <person name="Angers B."/>
            <person name="Qian P.Y."/>
        </authorList>
    </citation>
    <scope>NUCLEOTIDE SEQUENCE</scope>
    <source>
        <strain evidence="11">P08H-3</strain>
    </source>
</reference>
<keyword evidence="12" id="KW-1185">Reference proteome</keyword>
<comment type="similarity">
    <text evidence="8">Belongs to the G-protein coupled receptor 1 family.</text>
</comment>
<keyword evidence="2 8" id="KW-0812">Transmembrane</keyword>
<dbReference type="PRINTS" id="PR00237">
    <property type="entry name" value="GPCRRHODOPSN"/>
</dbReference>
<keyword evidence="3 9" id="KW-1133">Transmembrane helix</keyword>
<dbReference type="AlphaFoldDB" id="A0AAD9MXQ5"/>
<evidence type="ECO:0000259" key="10">
    <source>
        <dbReference type="PROSITE" id="PS50262"/>
    </source>
</evidence>
<keyword evidence="7 8" id="KW-0807">Transducer</keyword>
<dbReference type="GO" id="GO:0004930">
    <property type="term" value="F:G protein-coupled receptor activity"/>
    <property type="evidence" value="ECO:0007669"/>
    <property type="project" value="UniProtKB-KW"/>
</dbReference>
<evidence type="ECO:0000256" key="9">
    <source>
        <dbReference type="SAM" id="Phobius"/>
    </source>
</evidence>
<dbReference type="InterPro" id="IPR017452">
    <property type="entry name" value="GPCR_Rhodpsn_7TM"/>
</dbReference>
<organism evidence="11 12">
    <name type="scientific">Paralvinella palmiformis</name>
    <dbReference type="NCBI Taxonomy" id="53620"/>
    <lineage>
        <taxon>Eukaryota</taxon>
        <taxon>Metazoa</taxon>
        <taxon>Spiralia</taxon>
        <taxon>Lophotrochozoa</taxon>
        <taxon>Annelida</taxon>
        <taxon>Polychaeta</taxon>
        <taxon>Sedentaria</taxon>
        <taxon>Canalipalpata</taxon>
        <taxon>Terebellida</taxon>
        <taxon>Terebelliformia</taxon>
        <taxon>Alvinellidae</taxon>
        <taxon>Paralvinella</taxon>
    </lineage>
</organism>
<feature type="transmembrane region" description="Helical" evidence="9">
    <location>
        <begin position="308"/>
        <end position="330"/>
    </location>
</feature>
<keyword evidence="4 8" id="KW-0297">G-protein coupled receptor</keyword>
<dbReference type="Proteomes" id="UP001208570">
    <property type="component" value="Unassembled WGS sequence"/>
</dbReference>
<evidence type="ECO:0000256" key="5">
    <source>
        <dbReference type="ARBA" id="ARBA00023136"/>
    </source>
</evidence>
<dbReference type="PROSITE" id="PS50262">
    <property type="entry name" value="G_PROTEIN_RECEP_F1_2"/>
    <property type="match status" value="1"/>
</dbReference>
<dbReference type="EMBL" id="JAODUP010000456">
    <property type="protein sequence ID" value="KAK2149305.1"/>
    <property type="molecule type" value="Genomic_DNA"/>
</dbReference>
<evidence type="ECO:0000256" key="8">
    <source>
        <dbReference type="RuleBase" id="RU000688"/>
    </source>
</evidence>
<gene>
    <name evidence="11" type="ORF">LSH36_455g01024</name>
</gene>
<comment type="subcellular location">
    <subcellularLocation>
        <location evidence="1">Membrane</location>
        <topology evidence="1">Multi-pass membrane protein</topology>
    </subcellularLocation>
</comment>
<keyword evidence="6 8" id="KW-0675">Receptor</keyword>
<feature type="transmembrane region" description="Helical" evidence="9">
    <location>
        <begin position="217"/>
        <end position="239"/>
    </location>
</feature>
<dbReference type="PROSITE" id="PS00237">
    <property type="entry name" value="G_PROTEIN_RECEP_F1_1"/>
    <property type="match status" value="1"/>
</dbReference>
<dbReference type="Gene3D" id="1.20.1070.10">
    <property type="entry name" value="Rhodopsin 7-helix transmembrane proteins"/>
    <property type="match status" value="1"/>
</dbReference>
<feature type="domain" description="G-protein coupled receptors family 1 profile" evidence="10">
    <location>
        <begin position="63"/>
        <end position="327"/>
    </location>
</feature>
<evidence type="ECO:0000256" key="1">
    <source>
        <dbReference type="ARBA" id="ARBA00004141"/>
    </source>
</evidence>
<proteinExistence type="inferred from homology"/>
<evidence type="ECO:0000256" key="2">
    <source>
        <dbReference type="ARBA" id="ARBA00022692"/>
    </source>
</evidence>
<dbReference type="Pfam" id="PF00001">
    <property type="entry name" value="7tm_1"/>
    <property type="match status" value="1"/>
</dbReference>
<name>A0AAD9MXQ5_9ANNE</name>
<evidence type="ECO:0000313" key="11">
    <source>
        <dbReference type="EMBL" id="KAK2149305.1"/>
    </source>
</evidence>
<sequence>MDTTLMESFYNTEAQTSTENWTWHAQNESTTSRLPLVYQKSDELFSAINFYGIALVIAVGGVCNVISFVVLVGTRMRETTSGIYLAALSVSDTLVLTAEFLKWISKPELGIRLIHRSTILCKIVYHVRYATKLWSAILVTTVCLERYLLVSYPLKVNRFATKKLAKSLILAEFLICAALGSYGSVFFRLVPIVNITCLINFSAAAIYSRIDLIISKVIGQLFTNVAVAVLTAGIIVRLARSRRKRDHMTSGNQTESSSAAERHLTIMLVVMATSFVVLRSPYTITWYVSHFTSQQMSSSNKETIMDDALLVTYVIATMNYAVNFFLYCLAGKKFREQLVLLCCCCCCYNNNKKTTYDERSTNISTVSKDVTSCM</sequence>